<evidence type="ECO:0000313" key="2">
    <source>
        <dbReference type="EMBL" id="GAA1301367.1"/>
    </source>
</evidence>
<dbReference type="Proteomes" id="UP001500282">
    <property type="component" value="Unassembled WGS sequence"/>
</dbReference>
<feature type="region of interest" description="Disordered" evidence="1">
    <location>
        <begin position="48"/>
        <end position="91"/>
    </location>
</feature>
<evidence type="ECO:0000256" key="1">
    <source>
        <dbReference type="SAM" id="MobiDB-lite"/>
    </source>
</evidence>
<sequence length="192" mass="20281">MRIAFVAETHVHNDYVTGGLELARVTGADYLVPAGASVAFARTPVADGDTATVDEGGRSHSAGPCGRRGDRLPAGLGRVGGGPAQPHGLRRGARGRLNFEGQGELATYLARLIPWGKPVTNVPDNTARWLAGLGHGRAVVSQAGSVLLVGSVRKAGHDQAIWPALAPWRKLRALHGPRRSATRSRSRPRRES</sequence>
<dbReference type="SUPFAM" id="SSF56281">
    <property type="entry name" value="Metallo-hydrolase/oxidoreductase"/>
    <property type="match status" value="1"/>
</dbReference>
<organism evidence="2 3">
    <name type="scientific">Streptomyces javensis</name>
    <dbReference type="NCBI Taxonomy" id="114698"/>
    <lineage>
        <taxon>Bacteria</taxon>
        <taxon>Bacillati</taxon>
        <taxon>Actinomycetota</taxon>
        <taxon>Actinomycetes</taxon>
        <taxon>Kitasatosporales</taxon>
        <taxon>Streptomycetaceae</taxon>
        <taxon>Streptomyces</taxon>
        <taxon>Streptomyces violaceusniger group</taxon>
    </lineage>
</organism>
<proteinExistence type="predicted"/>
<comment type="caution">
    <text evidence="2">The sequence shown here is derived from an EMBL/GenBank/DDBJ whole genome shotgun (WGS) entry which is preliminary data.</text>
</comment>
<dbReference type="InterPro" id="IPR036866">
    <property type="entry name" value="RibonucZ/Hydroxyglut_hydro"/>
</dbReference>
<accession>A0ABN1XDA1</accession>
<feature type="region of interest" description="Disordered" evidence="1">
    <location>
        <begin position="173"/>
        <end position="192"/>
    </location>
</feature>
<name>A0ABN1XDA1_9ACTN</name>
<reference evidence="2 3" key="1">
    <citation type="journal article" date="2019" name="Int. J. Syst. Evol. Microbiol.">
        <title>The Global Catalogue of Microorganisms (GCM) 10K type strain sequencing project: providing services to taxonomists for standard genome sequencing and annotation.</title>
        <authorList>
            <consortium name="The Broad Institute Genomics Platform"/>
            <consortium name="The Broad Institute Genome Sequencing Center for Infectious Disease"/>
            <person name="Wu L."/>
            <person name="Ma J."/>
        </authorList>
    </citation>
    <scope>NUCLEOTIDE SEQUENCE [LARGE SCALE GENOMIC DNA]</scope>
    <source>
        <strain evidence="2 3">JCM 11448</strain>
    </source>
</reference>
<keyword evidence="3" id="KW-1185">Reference proteome</keyword>
<dbReference type="EMBL" id="BAAAIH010000084">
    <property type="protein sequence ID" value="GAA1301367.1"/>
    <property type="molecule type" value="Genomic_DNA"/>
</dbReference>
<gene>
    <name evidence="2" type="ORF">GCM10009579_82850</name>
</gene>
<dbReference type="Gene3D" id="3.60.15.10">
    <property type="entry name" value="Ribonuclease Z/Hydroxyacylglutathione hydrolase-like"/>
    <property type="match status" value="1"/>
</dbReference>
<evidence type="ECO:0000313" key="3">
    <source>
        <dbReference type="Proteomes" id="UP001500282"/>
    </source>
</evidence>
<protein>
    <submittedName>
        <fullName evidence="2">Uncharacterized protein</fullName>
    </submittedName>
</protein>